<accession>A0A0R3WK97</accession>
<evidence type="ECO:0000313" key="2">
    <source>
        <dbReference type="Proteomes" id="UP000274429"/>
    </source>
</evidence>
<gene>
    <name evidence="1" type="ORF">TTAC_LOCUS1133</name>
</gene>
<dbReference type="WBParaSite" id="TTAC_0000113201-mRNA-1">
    <property type="protein sequence ID" value="TTAC_0000113201-mRNA-1"/>
    <property type="gene ID" value="TTAC_0000113201"/>
</dbReference>
<sequence>MDETPSNTAPQGHSTVKRVFVISSSSYSLMDPRIWRLRVQNNKNTFLIPSAYYLNNPDLIPLRRNLAPKTFLERALKGVRYEEFGPNHIFSVRRAALEDINKTTKNLSLHFNRYEISTLLNVYYTLTNYEVRPMKQAELMNFLYLTLNITNVESLQGLYRAGIKLMCHGNFKLMGAFDSLTFVHLMSVLLRGSIEERAVLSFYVLDENDDGLITAKTELAHSLRSSFNPRVAASAPEIDPEEPSRDTLRYLIKKMGLSVDGGLNLDEFVNECLVSPWLIDGILPNLPSEISNYAFQCVVSQVPKLPLIENNAARNRSIVSIKKRKRKDE</sequence>
<evidence type="ECO:0000313" key="3">
    <source>
        <dbReference type="WBParaSite" id="TTAC_0000113201-mRNA-1"/>
    </source>
</evidence>
<dbReference type="AlphaFoldDB" id="A0A0R3WK97"/>
<dbReference type="OrthoDB" id="191686at2759"/>
<dbReference type="Gene3D" id="1.10.238.10">
    <property type="entry name" value="EF-hand"/>
    <property type="match status" value="1"/>
</dbReference>
<dbReference type="Proteomes" id="UP000274429">
    <property type="component" value="Unassembled WGS sequence"/>
</dbReference>
<name>A0A0R3WK97_HYDTA</name>
<dbReference type="SUPFAM" id="SSF47473">
    <property type="entry name" value="EF-hand"/>
    <property type="match status" value="1"/>
</dbReference>
<keyword evidence="2" id="KW-1185">Reference proteome</keyword>
<protein>
    <submittedName>
        <fullName evidence="3">EF-hand domain-containing protein</fullName>
    </submittedName>
</protein>
<dbReference type="STRING" id="6205.A0A0R3WK97"/>
<dbReference type="InterPro" id="IPR011992">
    <property type="entry name" value="EF-hand-dom_pair"/>
</dbReference>
<organism evidence="3">
    <name type="scientific">Hydatigena taeniaeformis</name>
    <name type="common">Feline tapeworm</name>
    <name type="synonym">Taenia taeniaeformis</name>
    <dbReference type="NCBI Taxonomy" id="6205"/>
    <lineage>
        <taxon>Eukaryota</taxon>
        <taxon>Metazoa</taxon>
        <taxon>Spiralia</taxon>
        <taxon>Lophotrochozoa</taxon>
        <taxon>Platyhelminthes</taxon>
        <taxon>Cestoda</taxon>
        <taxon>Eucestoda</taxon>
        <taxon>Cyclophyllidea</taxon>
        <taxon>Taeniidae</taxon>
        <taxon>Hydatigera</taxon>
    </lineage>
</organism>
<reference evidence="1 2" key="2">
    <citation type="submission" date="2018-11" db="EMBL/GenBank/DDBJ databases">
        <authorList>
            <consortium name="Pathogen Informatics"/>
        </authorList>
    </citation>
    <scope>NUCLEOTIDE SEQUENCE [LARGE SCALE GENOMIC DNA]</scope>
</reference>
<reference evidence="3" key="1">
    <citation type="submission" date="2017-02" db="UniProtKB">
        <authorList>
            <consortium name="WormBaseParasite"/>
        </authorList>
    </citation>
    <scope>IDENTIFICATION</scope>
</reference>
<proteinExistence type="predicted"/>
<evidence type="ECO:0000313" key="1">
    <source>
        <dbReference type="EMBL" id="VDM17517.1"/>
    </source>
</evidence>
<dbReference type="EMBL" id="UYWX01000191">
    <property type="protein sequence ID" value="VDM17517.1"/>
    <property type="molecule type" value="Genomic_DNA"/>
</dbReference>